<accession>A0ABV2FIP3</accession>
<evidence type="ECO:0000313" key="3">
    <source>
        <dbReference type="Proteomes" id="UP001549122"/>
    </source>
</evidence>
<proteinExistence type="predicted"/>
<keyword evidence="3" id="KW-1185">Reference proteome</keyword>
<reference evidence="2 3" key="1">
    <citation type="submission" date="2024-06" db="EMBL/GenBank/DDBJ databases">
        <title>Genomic Encyclopedia of Type Strains, Phase IV (KMG-IV): sequencing the most valuable type-strain genomes for metagenomic binning, comparative biology and taxonomic classification.</title>
        <authorList>
            <person name="Goeker M."/>
        </authorList>
    </citation>
    <scope>NUCLEOTIDE SEQUENCE [LARGE SCALE GENOMIC DNA]</scope>
    <source>
        <strain evidence="2 3">DSM 28303</strain>
    </source>
</reference>
<evidence type="ECO:0000256" key="1">
    <source>
        <dbReference type="SAM" id="Phobius"/>
    </source>
</evidence>
<protein>
    <submittedName>
        <fullName evidence="2">Uncharacterized protein</fullName>
    </submittedName>
</protein>
<evidence type="ECO:0000313" key="2">
    <source>
        <dbReference type="EMBL" id="MET3558422.1"/>
    </source>
</evidence>
<sequence length="167" mass="19321">MYLPLWLWIVFVVVGGIAWIAQKVFVQPGLEQKEKDCISQGLAKERDPYLMRQLHTYYLSREIPVGQVLERIDLSFLQQHLVKWHVGIAKEKLFMETGNLEAIMAFQAVFQEGSQKNGKIYQVAVTCLKGDSQATKLYRLPYNIFLTHIEAVLKELDPDVEVERKLI</sequence>
<dbReference type="EMBL" id="JBEPLO010000016">
    <property type="protein sequence ID" value="MET3558422.1"/>
    <property type="molecule type" value="Genomic_DNA"/>
</dbReference>
<feature type="transmembrane region" description="Helical" evidence="1">
    <location>
        <begin position="6"/>
        <end position="26"/>
    </location>
</feature>
<gene>
    <name evidence="2" type="ORF">ABID29_001547</name>
</gene>
<name>A0ABV2FIP3_9STRE</name>
<organism evidence="2 3">
    <name type="scientific">Streptococcus rupicaprae</name>
    <dbReference type="NCBI Taxonomy" id="759619"/>
    <lineage>
        <taxon>Bacteria</taxon>
        <taxon>Bacillati</taxon>
        <taxon>Bacillota</taxon>
        <taxon>Bacilli</taxon>
        <taxon>Lactobacillales</taxon>
        <taxon>Streptococcaceae</taxon>
        <taxon>Streptococcus</taxon>
    </lineage>
</organism>
<dbReference type="Proteomes" id="UP001549122">
    <property type="component" value="Unassembled WGS sequence"/>
</dbReference>
<keyword evidence="1" id="KW-0812">Transmembrane</keyword>
<dbReference type="RefSeq" id="WP_354365569.1">
    <property type="nucleotide sequence ID" value="NZ_JBEPLO010000016.1"/>
</dbReference>
<keyword evidence="1" id="KW-0472">Membrane</keyword>
<keyword evidence="1" id="KW-1133">Transmembrane helix</keyword>
<comment type="caution">
    <text evidence="2">The sequence shown here is derived from an EMBL/GenBank/DDBJ whole genome shotgun (WGS) entry which is preliminary data.</text>
</comment>